<comment type="caution">
    <text evidence="1">The sequence shown here is derived from an EMBL/GenBank/DDBJ whole genome shotgun (WGS) entry which is preliminary data.</text>
</comment>
<dbReference type="Pfam" id="PF07661">
    <property type="entry name" value="MORN_2"/>
    <property type="match status" value="2"/>
</dbReference>
<evidence type="ECO:0008006" key="3">
    <source>
        <dbReference type="Google" id="ProtNLM"/>
    </source>
</evidence>
<evidence type="ECO:0000313" key="1">
    <source>
        <dbReference type="EMBL" id="RRA95285.1"/>
    </source>
</evidence>
<dbReference type="AlphaFoldDB" id="A0A3P1B2U7"/>
<organism evidence="1 2">
    <name type="scientific">Paenimyroides viscosum</name>
    <dbReference type="NCBI Taxonomy" id="2488729"/>
    <lineage>
        <taxon>Bacteria</taxon>
        <taxon>Pseudomonadati</taxon>
        <taxon>Bacteroidota</taxon>
        <taxon>Flavobacteriia</taxon>
        <taxon>Flavobacteriales</taxon>
        <taxon>Flavobacteriaceae</taxon>
        <taxon>Paenimyroides</taxon>
    </lineage>
</organism>
<sequence>MNKILYLLIIFFAISCSSNQIIINEEGKVGKGHLKNNLKSGKWIFSKDDKINSSGNYSKNKKNGNWKYYYPNGKLHQKGKYIDDKQNGIWKYYFDSGELMGSGELLENKQIGLWKWLHKNGRLYTERIYNDGKLIEIKSCFDKNGKILDCGKIINGNGKMLFHHIENETEVIEEFEFEKGIIKN</sequence>
<proteinExistence type="predicted"/>
<dbReference type="PROSITE" id="PS51257">
    <property type="entry name" value="PROKAR_LIPOPROTEIN"/>
    <property type="match status" value="1"/>
</dbReference>
<protein>
    <recommendedName>
        <fullName evidence="3">Toxin-antitoxin system YwqK family antitoxin</fullName>
    </recommendedName>
</protein>
<evidence type="ECO:0000313" key="2">
    <source>
        <dbReference type="Proteomes" id="UP000268372"/>
    </source>
</evidence>
<accession>A0A3P1B2U7</accession>
<keyword evidence="2" id="KW-1185">Reference proteome</keyword>
<name>A0A3P1B2U7_9FLAO</name>
<dbReference type="InterPro" id="IPR011652">
    <property type="entry name" value="MORN_2"/>
</dbReference>
<dbReference type="EMBL" id="RQTJ01000010">
    <property type="protein sequence ID" value="RRA95285.1"/>
    <property type="molecule type" value="Genomic_DNA"/>
</dbReference>
<dbReference type="OrthoDB" id="1524045at2"/>
<dbReference type="SUPFAM" id="SSF82185">
    <property type="entry name" value="Histone H3 K4-specific methyltransferase SET7/9 N-terminal domain"/>
    <property type="match status" value="1"/>
</dbReference>
<reference evidence="1 2" key="1">
    <citation type="submission" date="2018-11" db="EMBL/GenBank/DDBJ databases">
        <title>Flavobacterium sp. nov., YIM 102796 draft genome.</title>
        <authorList>
            <person name="Li G."/>
            <person name="Jiang Y."/>
        </authorList>
    </citation>
    <scope>NUCLEOTIDE SEQUENCE [LARGE SCALE GENOMIC DNA]</scope>
    <source>
        <strain evidence="1 2">YIM 102796</strain>
    </source>
</reference>
<dbReference type="Gene3D" id="2.20.110.10">
    <property type="entry name" value="Histone H3 K4-specific methyltransferase SET7/9 N-terminal domain"/>
    <property type="match status" value="2"/>
</dbReference>
<dbReference type="RefSeq" id="WP_124899109.1">
    <property type="nucleotide sequence ID" value="NZ_RQTJ01000010.1"/>
</dbReference>
<gene>
    <name evidence="1" type="ORF">EG242_06595</name>
</gene>
<dbReference type="Proteomes" id="UP000268372">
    <property type="component" value="Unassembled WGS sequence"/>
</dbReference>